<accession>A0A9X1TV32</accession>
<dbReference type="EMBL" id="JAKFGM010000001">
    <property type="protein sequence ID" value="MCF2513729.1"/>
    <property type="molecule type" value="Genomic_DNA"/>
</dbReference>
<dbReference type="InterPro" id="IPR013482">
    <property type="entry name" value="Molybde_CF_guanTrfase"/>
</dbReference>
<feature type="binding site" evidence="8">
    <location>
        <position position="101"/>
    </location>
    <ligand>
        <name>GTP</name>
        <dbReference type="ChEBI" id="CHEBI:37565"/>
    </ligand>
</feature>
<keyword evidence="10" id="KW-0548">Nucleotidyltransferase</keyword>
<proteinExistence type="inferred from homology"/>
<dbReference type="InterPro" id="IPR025877">
    <property type="entry name" value="MobA-like_NTP_Trfase"/>
</dbReference>
<comment type="caution">
    <text evidence="8">Lacks conserved residue(s) required for the propagation of feature annotation.</text>
</comment>
<sequence>MTVSSKAAVAVLAGGEGSRIGGGKPLIRLGGTTLVEQAFELANSWSNLAVVVLRSKDQIGSHQLPWIADAPGIAGPLAGLYAGLAWAREQDMDLLMTIPCDMPFLPKDLPDRLQEQIGGFGAAIASSSGNLHPVCGLWRTAAVDSIPDYCASGRRSLRGFAQKLGFVHVEWPASSRDPFFNINSPADLVVAEEMLGR</sequence>
<dbReference type="PANTHER" id="PTHR19136:SF81">
    <property type="entry name" value="MOLYBDENUM COFACTOR GUANYLYLTRANSFERASE"/>
    <property type="match status" value="1"/>
</dbReference>
<evidence type="ECO:0000256" key="3">
    <source>
        <dbReference type="ARBA" id="ARBA00022723"/>
    </source>
</evidence>
<dbReference type="GO" id="GO:0061603">
    <property type="term" value="F:molybdenum cofactor guanylyltransferase activity"/>
    <property type="evidence" value="ECO:0007669"/>
    <property type="project" value="UniProtKB-EC"/>
</dbReference>
<keyword evidence="6 8" id="KW-0342">GTP-binding</keyword>
<keyword evidence="1 8" id="KW-0963">Cytoplasm</keyword>
<dbReference type="PANTHER" id="PTHR19136">
    <property type="entry name" value="MOLYBDENUM COFACTOR GUANYLYLTRANSFERASE"/>
    <property type="match status" value="1"/>
</dbReference>
<dbReference type="GO" id="GO:0005525">
    <property type="term" value="F:GTP binding"/>
    <property type="evidence" value="ECO:0007669"/>
    <property type="project" value="UniProtKB-UniRule"/>
</dbReference>
<comment type="domain">
    <text evidence="8">The N-terminal domain determines nucleotide recognition and specific binding, while the C-terminal domain determines the specific binding to the target protein.</text>
</comment>
<keyword evidence="3 8" id="KW-0479">Metal-binding</keyword>
<dbReference type="CDD" id="cd02503">
    <property type="entry name" value="MobA"/>
    <property type="match status" value="1"/>
</dbReference>
<dbReference type="Proteomes" id="UP001139410">
    <property type="component" value="Unassembled WGS sequence"/>
</dbReference>
<organism evidence="10 11">
    <name type="scientific">Sphingomonas cremea</name>
    <dbReference type="NCBI Taxonomy" id="2904799"/>
    <lineage>
        <taxon>Bacteria</taxon>
        <taxon>Pseudomonadati</taxon>
        <taxon>Pseudomonadota</taxon>
        <taxon>Alphaproteobacteria</taxon>
        <taxon>Sphingomonadales</taxon>
        <taxon>Sphingomonadaceae</taxon>
        <taxon>Sphingomonas</taxon>
    </lineage>
</organism>
<dbReference type="GO" id="GO:0046872">
    <property type="term" value="F:metal ion binding"/>
    <property type="evidence" value="ECO:0007669"/>
    <property type="project" value="UniProtKB-KW"/>
</dbReference>
<keyword evidence="4 8" id="KW-0547">Nucleotide-binding</keyword>
<comment type="cofactor">
    <cofactor evidence="8">
        <name>Mg(2+)</name>
        <dbReference type="ChEBI" id="CHEBI:18420"/>
    </cofactor>
</comment>
<evidence type="ECO:0000256" key="5">
    <source>
        <dbReference type="ARBA" id="ARBA00022842"/>
    </source>
</evidence>
<evidence type="ECO:0000256" key="1">
    <source>
        <dbReference type="ARBA" id="ARBA00022490"/>
    </source>
</evidence>
<keyword evidence="5 8" id="KW-0460">Magnesium</keyword>
<dbReference type="SUPFAM" id="SSF53448">
    <property type="entry name" value="Nucleotide-diphospho-sugar transferases"/>
    <property type="match status" value="1"/>
</dbReference>
<comment type="function">
    <text evidence="8">Transfers a GMP moiety from GTP to Mo-molybdopterin (Mo-MPT) cofactor (Moco or molybdenum cofactor) to form Mo-molybdopterin guanine dinucleotide (Mo-MGD) cofactor.</text>
</comment>
<dbReference type="GO" id="GO:0005737">
    <property type="term" value="C:cytoplasm"/>
    <property type="evidence" value="ECO:0007669"/>
    <property type="project" value="UniProtKB-SubCell"/>
</dbReference>
<evidence type="ECO:0000259" key="9">
    <source>
        <dbReference type="Pfam" id="PF12804"/>
    </source>
</evidence>
<comment type="caution">
    <text evidence="10">The sequence shown here is derived from an EMBL/GenBank/DDBJ whole genome shotgun (WGS) entry which is preliminary data.</text>
</comment>
<protein>
    <recommendedName>
        <fullName evidence="8">Molybdenum cofactor guanylyltransferase</fullName>
        <shortName evidence="8">MoCo guanylyltransferase</shortName>
        <ecNumber evidence="8">2.7.7.77</ecNumber>
    </recommendedName>
    <alternativeName>
        <fullName evidence="8">GTP:molybdopterin guanylyltransferase</fullName>
    </alternativeName>
    <alternativeName>
        <fullName evidence="8">Mo-MPT guanylyltransferase</fullName>
    </alternativeName>
    <alternativeName>
        <fullName evidence="8">Molybdopterin guanylyltransferase</fullName>
    </alternativeName>
    <alternativeName>
        <fullName evidence="8">Molybdopterin-guanine dinucleotide synthase</fullName>
        <shortName evidence="8">MGD synthase</shortName>
    </alternativeName>
</protein>
<evidence type="ECO:0000313" key="10">
    <source>
        <dbReference type="EMBL" id="MCF2513729.1"/>
    </source>
</evidence>
<dbReference type="HAMAP" id="MF_00316">
    <property type="entry name" value="MobA"/>
    <property type="match status" value="1"/>
</dbReference>
<dbReference type="Pfam" id="PF12804">
    <property type="entry name" value="NTP_transf_3"/>
    <property type="match status" value="1"/>
</dbReference>
<evidence type="ECO:0000256" key="4">
    <source>
        <dbReference type="ARBA" id="ARBA00022741"/>
    </source>
</evidence>
<keyword evidence="7 8" id="KW-0501">Molybdenum cofactor biosynthesis</keyword>
<feature type="domain" description="MobA-like NTP transferase" evidence="9">
    <location>
        <begin position="10"/>
        <end position="160"/>
    </location>
</feature>
<evidence type="ECO:0000256" key="6">
    <source>
        <dbReference type="ARBA" id="ARBA00023134"/>
    </source>
</evidence>
<dbReference type="RefSeq" id="WP_235066229.1">
    <property type="nucleotide sequence ID" value="NZ_JAKFGM010000001.1"/>
</dbReference>
<evidence type="ECO:0000256" key="7">
    <source>
        <dbReference type="ARBA" id="ARBA00023150"/>
    </source>
</evidence>
<keyword evidence="11" id="KW-1185">Reference proteome</keyword>
<feature type="binding site" evidence="8">
    <location>
        <position position="101"/>
    </location>
    <ligand>
        <name>Mg(2+)</name>
        <dbReference type="ChEBI" id="CHEBI:18420"/>
    </ligand>
</feature>
<dbReference type="AlphaFoldDB" id="A0A9X1TV32"/>
<feature type="binding site" evidence="8">
    <location>
        <position position="69"/>
    </location>
    <ligand>
        <name>GTP</name>
        <dbReference type="ChEBI" id="CHEBI:37565"/>
    </ligand>
</feature>
<dbReference type="InterPro" id="IPR029044">
    <property type="entry name" value="Nucleotide-diphossugar_trans"/>
</dbReference>
<keyword evidence="2 8" id="KW-0808">Transferase</keyword>
<evidence type="ECO:0000256" key="8">
    <source>
        <dbReference type="HAMAP-Rule" id="MF_00316"/>
    </source>
</evidence>
<evidence type="ECO:0000313" key="11">
    <source>
        <dbReference type="Proteomes" id="UP001139410"/>
    </source>
</evidence>
<feature type="binding site" evidence="8">
    <location>
        <begin position="12"/>
        <end position="14"/>
    </location>
    <ligand>
        <name>GTP</name>
        <dbReference type="ChEBI" id="CHEBI:37565"/>
    </ligand>
</feature>
<comment type="subunit">
    <text evidence="8">Monomer.</text>
</comment>
<dbReference type="EC" id="2.7.7.77" evidence="8"/>
<dbReference type="Gene3D" id="3.90.550.10">
    <property type="entry name" value="Spore Coat Polysaccharide Biosynthesis Protein SpsA, Chain A"/>
    <property type="match status" value="1"/>
</dbReference>
<comment type="subcellular location">
    <subcellularLocation>
        <location evidence="8">Cytoplasm</location>
    </subcellularLocation>
</comment>
<comment type="similarity">
    <text evidence="8">Belongs to the MobA family.</text>
</comment>
<evidence type="ECO:0000256" key="2">
    <source>
        <dbReference type="ARBA" id="ARBA00022679"/>
    </source>
</evidence>
<comment type="catalytic activity">
    <reaction evidence="8">
        <text>Mo-molybdopterin + GTP + H(+) = Mo-molybdopterin guanine dinucleotide + diphosphate</text>
        <dbReference type="Rhea" id="RHEA:34243"/>
        <dbReference type="ChEBI" id="CHEBI:15378"/>
        <dbReference type="ChEBI" id="CHEBI:33019"/>
        <dbReference type="ChEBI" id="CHEBI:37565"/>
        <dbReference type="ChEBI" id="CHEBI:71302"/>
        <dbReference type="ChEBI" id="CHEBI:71310"/>
        <dbReference type="EC" id="2.7.7.77"/>
    </reaction>
</comment>
<gene>
    <name evidence="8" type="primary">mobA</name>
    <name evidence="10" type="ORF">LVY65_01425</name>
</gene>
<name>A0A9X1TV32_9SPHN</name>
<reference evidence="10" key="1">
    <citation type="submission" date="2022-01" db="EMBL/GenBank/DDBJ databases">
        <authorList>
            <person name="Jo J.-H."/>
            <person name="Im W.-T."/>
        </authorList>
    </citation>
    <scope>NUCLEOTIDE SEQUENCE</scope>
    <source>
        <strain evidence="10">G124</strain>
    </source>
</reference>
<feature type="binding site" evidence="8">
    <location>
        <position position="24"/>
    </location>
    <ligand>
        <name>GTP</name>
        <dbReference type="ChEBI" id="CHEBI:37565"/>
    </ligand>
</feature>
<dbReference type="GO" id="GO:1902758">
    <property type="term" value="P:bis(molybdopterin guanine dinucleotide)molybdenum biosynthetic process"/>
    <property type="evidence" value="ECO:0007669"/>
    <property type="project" value="TreeGrafter"/>
</dbReference>